<proteinExistence type="predicted"/>
<accession>A0A0L0CG14</accession>
<keyword evidence="2" id="KW-1185">Reference proteome</keyword>
<organism evidence="1 2">
    <name type="scientific">Lucilia cuprina</name>
    <name type="common">Green bottle fly</name>
    <name type="synonym">Australian sheep blowfly</name>
    <dbReference type="NCBI Taxonomy" id="7375"/>
    <lineage>
        <taxon>Eukaryota</taxon>
        <taxon>Metazoa</taxon>
        <taxon>Ecdysozoa</taxon>
        <taxon>Arthropoda</taxon>
        <taxon>Hexapoda</taxon>
        <taxon>Insecta</taxon>
        <taxon>Pterygota</taxon>
        <taxon>Neoptera</taxon>
        <taxon>Endopterygota</taxon>
        <taxon>Diptera</taxon>
        <taxon>Brachycera</taxon>
        <taxon>Muscomorpha</taxon>
        <taxon>Oestroidea</taxon>
        <taxon>Calliphoridae</taxon>
        <taxon>Luciliinae</taxon>
        <taxon>Lucilia</taxon>
    </lineage>
</organism>
<evidence type="ECO:0000313" key="1">
    <source>
        <dbReference type="EMBL" id="KNC31348.1"/>
    </source>
</evidence>
<gene>
    <name evidence="1" type="ORF">FF38_02841</name>
</gene>
<protein>
    <submittedName>
        <fullName evidence="1">Uncharacterized protein</fullName>
    </submittedName>
</protein>
<sequence length="183" mass="19705">MISSAVYILSCDERKYNLMITKSTRPTTTTATKSKGFTIQITTNTPNITNAKCVNSDIKRGKLSSMAPISLEKRFKIRPEGLVSKNRMVALTSLQLTFPDPTGPAITHNFPLGTTKLIFLSSGLLASQEAVTFAISTALFEWGKPLGQLSISGCFKNSSTRAIETKASEANDIAIGQNIPATS</sequence>
<name>A0A0L0CG14_LUCCU</name>
<dbReference type="EMBL" id="JRES01000430">
    <property type="protein sequence ID" value="KNC31348.1"/>
    <property type="molecule type" value="Genomic_DNA"/>
</dbReference>
<comment type="caution">
    <text evidence="1">The sequence shown here is derived from an EMBL/GenBank/DDBJ whole genome shotgun (WGS) entry which is preliminary data.</text>
</comment>
<dbReference type="Proteomes" id="UP000037069">
    <property type="component" value="Unassembled WGS sequence"/>
</dbReference>
<dbReference type="AlphaFoldDB" id="A0A0L0CG14"/>
<reference evidence="1 2" key="1">
    <citation type="journal article" date="2015" name="Nat. Commun.">
        <title>Lucilia cuprina genome unlocks parasitic fly biology to underpin future interventions.</title>
        <authorList>
            <person name="Anstead C.A."/>
            <person name="Korhonen P.K."/>
            <person name="Young N.D."/>
            <person name="Hall R.S."/>
            <person name="Jex A.R."/>
            <person name="Murali S.C."/>
            <person name="Hughes D.S."/>
            <person name="Lee S.F."/>
            <person name="Perry T."/>
            <person name="Stroehlein A.J."/>
            <person name="Ansell B.R."/>
            <person name="Breugelmans B."/>
            <person name="Hofmann A."/>
            <person name="Qu J."/>
            <person name="Dugan S."/>
            <person name="Lee S.L."/>
            <person name="Chao H."/>
            <person name="Dinh H."/>
            <person name="Han Y."/>
            <person name="Doddapaneni H.V."/>
            <person name="Worley K.C."/>
            <person name="Muzny D.M."/>
            <person name="Ioannidis P."/>
            <person name="Waterhouse R.M."/>
            <person name="Zdobnov E.M."/>
            <person name="James P.J."/>
            <person name="Bagnall N.H."/>
            <person name="Kotze A.C."/>
            <person name="Gibbs R.A."/>
            <person name="Richards S."/>
            <person name="Batterham P."/>
            <person name="Gasser R.B."/>
        </authorList>
    </citation>
    <scope>NUCLEOTIDE SEQUENCE [LARGE SCALE GENOMIC DNA]</scope>
    <source>
        <strain evidence="1 2">LS</strain>
        <tissue evidence="1">Full body</tissue>
    </source>
</reference>
<evidence type="ECO:0000313" key="2">
    <source>
        <dbReference type="Proteomes" id="UP000037069"/>
    </source>
</evidence>